<dbReference type="OrthoDB" id="21413at2759"/>
<dbReference type="AlphaFoldDB" id="A0A6P6XZ51"/>
<dbReference type="GO" id="GO:0019212">
    <property type="term" value="F:phosphatase inhibitor activity"/>
    <property type="evidence" value="ECO:0007669"/>
    <property type="project" value="TreeGrafter"/>
</dbReference>
<dbReference type="InParanoid" id="A0A6P6XZ51"/>
<comment type="subcellular location">
    <subcellularLocation>
        <location evidence="1">Nucleus</location>
    </subcellularLocation>
</comment>
<dbReference type="GO" id="GO:0003714">
    <property type="term" value="F:transcription corepressor activity"/>
    <property type="evidence" value="ECO:0007669"/>
    <property type="project" value="TreeGrafter"/>
</dbReference>
<keyword evidence="6" id="KW-1185">Reference proteome</keyword>
<keyword evidence="2" id="KW-0539">Nucleus</keyword>
<evidence type="ECO:0000313" key="6">
    <source>
        <dbReference type="Proteomes" id="UP000515146"/>
    </source>
</evidence>
<dbReference type="InterPro" id="IPR004127">
    <property type="entry name" value="Prefoldin_subunit_alpha"/>
</dbReference>
<evidence type="ECO:0000256" key="4">
    <source>
        <dbReference type="SAM" id="Coils"/>
    </source>
</evidence>
<sequence>MEKNFDVLFNREQYELNVCEQNIALFTKYIDDYEHLKTRLSTLADKTRHDIMIPIGGTKLAYMPGYIHHTNEILVLLGDNYFVEKSTKEATEFVERRLKFCREKLTDLERQKFMINEWQKTAANLQEENDQFVNITETCTEEEYQQWIRERNEKIQEKNKNKSNRKDAMSKEELNKIFAKYENEPIDDDKDQPFKSQIIERLVPESQPLDKQDTKSISTSQRPKSKFKASRSKNQ</sequence>
<dbReference type="InterPro" id="IPR052255">
    <property type="entry name" value="RNA_pol_II_subunit5-mediator"/>
</dbReference>
<gene>
    <name evidence="7" type="primary">LOC113792816</name>
</gene>
<evidence type="ECO:0000313" key="7">
    <source>
        <dbReference type="RefSeq" id="XP_027198562.1"/>
    </source>
</evidence>
<feature type="coiled-coil region" evidence="4">
    <location>
        <begin position="91"/>
        <end position="172"/>
    </location>
</feature>
<proteinExistence type="inferred from homology"/>
<dbReference type="Gene3D" id="1.10.287.370">
    <property type="match status" value="1"/>
</dbReference>
<dbReference type="InterPro" id="IPR009053">
    <property type="entry name" value="Prefoldin"/>
</dbReference>
<dbReference type="PANTHER" id="PTHR15111">
    <property type="entry name" value="RNA POLYMERASE II SUBUNIT 5-MEDIATING PROTEIN NNX3"/>
    <property type="match status" value="1"/>
</dbReference>
<dbReference type="KEGG" id="dpte:113792816"/>
<dbReference type="GO" id="GO:0000122">
    <property type="term" value="P:negative regulation of transcription by RNA polymerase II"/>
    <property type="evidence" value="ECO:0007669"/>
    <property type="project" value="TreeGrafter"/>
</dbReference>
<accession>A0A6P6XZ51</accession>
<evidence type="ECO:0000256" key="3">
    <source>
        <dbReference type="ARBA" id="ARBA00038295"/>
    </source>
</evidence>
<feature type="compositionally biased region" description="Basic residues" evidence="5">
    <location>
        <begin position="223"/>
        <end position="235"/>
    </location>
</feature>
<feature type="region of interest" description="Disordered" evidence="5">
    <location>
        <begin position="180"/>
        <end position="235"/>
    </location>
</feature>
<dbReference type="GO" id="GO:0005634">
    <property type="term" value="C:nucleus"/>
    <property type="evidence" value="ECO:0007669"/>
    <property type="project" value="UniProtKB-SubCell"/>
</dbReference>
<dbReference type="Proteomes" id="UP000515146">
    <property type="component" value="Unplaced"/>
</dbReference>
<dbReference type="PANTHER" id="PTHR15111:SF0">
    <property type="entry name" value="UNCONVENTIONAL PREFOLDIN RPB5 INTERACTOR 1"/>
    <property type="match status" value="1"/>
</dbReference>
<dbReference type="SUPFAM" id="SSF46579">
    <property type="entry name" value="Prefoldin"/>
    <property type="match status" value="1"/>
</dbReference>
<organism evidence="6 7">
    <name type="scientific">Dermatophagoides pteronyssinus</name>
    <name type="common">European house dust mite</name>
    <dbReference type="NCBI Taxonomy" id="6956"/>
    <lineage>
        <taxon>Eukaryota</taxon>
        <taxon>Metazoa</taxon>
        <taxon>Ecdysozoa</taxon>
        <taxon>Arthropoda</taxon>
        <taxon>Chelicerata</taxon>
        <taxon>Arachnida</taxon>
        <taxon>Acari</taxon>
        <taxon>Acariformes</taxon>
        <taxon>Sarcoptiformes</taxon>
        <taxon>Astigmata</taxon>
        <taxon>Psoroptidia</taxon>
        <taxon>Analgoidea</taxon>
        <taxon>Pyroglyphidae</taxon>
        <taxon>Dermatophagoidinae</taxon>
        <taxon>Dermatophagoides</taxon>
    </lineage>
</organism>
<evidence type="ECO:0000256" key="5">
    <source>
        <dbReference type="SAM" id="MobiDB-lite"/>
    </source>
</evidence>
<dbReference type="GO" id="GO:0003682">
    <property type="term" value="F:chromatin binding"/>
    <property type="evidence" value="ECO:0007669"/>
    <property type="project" value="TreeGrafter"/>
</dbReference>
<evidence type="ECO:0000256" key="2">
    <source>
        <dbReference type="ARBA" id="ARBA00023242"/>
    </source>
</evidence>
<evidence type="ECO:0000256" key="1">
    <source>
        <dbReference type="ARBA" id="ARBA00004123"/>
    </source>
</evidence>
<reference evidence="7" key="1">
    <citation type="submission" date="2025-08" db="UniProtKB">
        <authorList>
            <consortium name="RefSeq"/>
        </authorList>
    </citation>
    <scope>IDENTIFICATION</scope>
    <source>
        <strain evidence="7">Airmid</strain>
    </source>
</reference>
<protein>
    <submittedName>
        <fullName evidence="7">Unconventional prefoldin RPB5 interactor 1-like</fullName>
    </submittedName>
</protein>
<comment type="similarity">
    <text evidence="3">Belongs to the RNA polymerase II subunit 5-mediating protein family.</text>
</comment>
<dbReference type="OMA" id="PICHNMR"/>
<keyword evidence="4" id="KW-0175">Coiled coil</keyword>
<dbReference type="Pfam" id="PF02996">
    <property type="entry name" value="Prefoldin"/>
    <property type="match status" value="1"/>
</dbReference>
<name>A0A6P6XZ51_DERPT</name>
<dbReference type="RefSeq" id="XP_027198562.1">
    <property type="nucleotide sequence ID" value="XM_027342761.1"/>
</dbReference>
<dbReference type="CDD" id="cd23159">
    <property type="entry name" value="Prefoldin_URI1"/>
    <property type="match status" value="1"/>
</dbReference>